<feature type="transmembrane region" description="Helical" evidence="7">
    <location>
        <begin position="185"/>
        <end position="208"/>
    </location>
</feature>
<keyword evidence="4 7" id="KW-1133">Transmembrane helix</keyword>
<protein>
    <submittedName>
        <fullName evidence="10">EamA family transporter</fullName>
    </submittedName>
</protein>
<evidence type="ECO:0000256" key="3">
    <source>
        <dbReference type="ARBA" id="ARBA00022692"/>
    </source>
</evidence>
<evidence type="ECO:0000256" key="2">
    <source>
        <dbReference type="ARBA" id="ARBA00007362"/>
    </source>
</evidence>
<feature type="region of interest" description="Disordered" evidence="6">
    <location>
        <begin position="294"/>
        <end position="317"/>
    </location>
</feature>
<name>A0ABT6RS46_9ACTN</name>
<dbReference type="Proteomes" id="UP001224661">
    <property type="component" value="Unassembled WGS sequence"/>
</dbReference>
<dbReference type="RefSeq" id="WP_282512560.1">
    <property type="nucleotide sequence ID" value="NZ_JASCIR010000006.1"/>
</dbReference>
<keyword evidence="5 7" id="KW-0472">Membrane</keyword>
<evidence type="ECO:0000256" key="6">
    <source>
        <dbReference type="SAM" id="MobiDB-lite"/>
    </source>
</evidence>
<keyword evidence="11" id="KW-1185">Reference proteome</keyword>
<feature type="domain" description="EamA" evidence="9">
    <location>
        <begin position="2"/>
        <end position="133"/>
    </location>
</feature>
<evidence type="ECO:0000256" key="1">
    <source>
        <dbReference type="ARBA" id="ARBA00004141"/>
    </source>
</evidence>
<feature type="chain" id="PRO_5045845131" evidence="8">
    <location>
        <begin position="20"/>
        <end position="317"/>
    </location>
</feature>
<dbReference type="Pfam" id="PF00892">
    <property type="entry name" value="EamA"/>
    <property type="match status" value="2"/>
</dbReference>
<feature type="transmembrane region" description="Helical" evidence="7">
    <location>
        <begin position="29"/>
        <end position="52"/>
    </location>
</feature>
<evidence type="ECO:0000256" key="7">
    <source>
        <dbReference type="SAM" id="Phobius"/>
    </source>
</evidence>
<reference evidence="10 11" key="1">
    <citation type="submission" date="2023-05" db="EMBL/GenBank/DDBJ databases">
        <title>Draft genome sequence of Streptomyces sp. B-S-A8 isolated from a cave soil in Thailand.</title>
        <authorList>
            <person name="Chamroensaksri N."/>
            <person name="Muangham S."/>
        </authorList>
    </citation>
    <scope>NUCLEOTIDE SEQUENCE [LARGE SCALE GENOMIC DNA]</scope>
    <source>
        <strain evidence="10 11">B-S-A8</strain>
    </source>
</reference>
<feature type="transmembrane region" description="Helical" evidence="7">
    <location>
        <begin position="119"/>
        <end position="140"/>
    </location>
</feature>
<evidence type="ECO:0000259" key="9">
    <source>
        <dbReference type="Pfam" id="PF00892"/>
    </source>
</evidence>
<gene>
    <name evidence="10" type="ORF">QIS99_10090</name>
</gene>
<evidence type="ECO:0000256" key="4">
    <source>
        <dbReference type="ARBA" id="ARBA00022989"/>
    </source>
</evidence>
<feature type="domain" description="EamA" evidence="9">
    <location>
        <begin position="155"/>
        <end position="288"/>
    </location>
</feature>
<comment type="subcellular location">
    <subcellularLocation>
        <location evidence="1">Membrane</location>
        <topology evidence="1">Multi-pass membrane protein</topology>
    </subcellularLocation>
</comment>
<feature type="transmembrane region" description="Helical" evidence="7">
    <location>
        <begin position="272"/>
        <end position="292"/>
    </location>
</feature>
<dbReference type="EMBL" id="JASCIR010000006">
    <property type="protein sequence ID" value="MDI3386558.1"/>
    <property type="molecule type" value="Genomic_DNA"/>
</dbReference>
<dbReference type="PANTHER" id="PTHR32322:SF2">
    <property type="entry name" value="EAMA DOMAIN-CONTAINING PROTEIN"/>
    <property type="match status" value="1"/>
</dbReference>
<comment type="similarity">
    <text evidence="2">Belongs to the EamA transporter family.</text>
</comment>
<dbReference type="InterPro" id="IPR000620">
    <property type="entry name" value="EamA_dom"/>
</dbReference>
<evidence type="ECO:0000313" key="10">
    <source>
        <dbReference type="EMBL" id="MDI3386558.1"/>
    </source>
</evidence>
<organism evidence="10 11">
    <name type="scientific">Streptomyces solicavernae</name>
    <dbReference type="NCBI Taxonomy" id="3043614"/>
    <lineage>
        <taxon>Bacteria</taxon>
        <taxon>Bacillati</taxon>
        <taxon>Actinomycetota</taxon>
        <taxon>Actinomycetes</taxon>
        <taxon>Kitasatosporales</taxon>
        <taxon>Streptomycetaceae</taxon>
        <taxon>Streptomyces</taxon>
    </lineage>
</organism>
<feature type="transmembrane region" description="Helical" evidence="7">
    <location>
        <begin position="64"/>
        <end position="82"/>
    </location>
</feature>
<evidence type="ECO:0000256" key="8">
    <source>
        <dbReference type="SAM" id="SignalP"/>
    </source>
</evidence>
<dbReference type="SUPFAM" id="SSF103481">
    <property type="entry name" value="Multidrug resistance efflux transporter EmrE"/>
    <property type="match status" value="2"/>
</dbReference>
<evidence type="ECO:0000256" key="5">
    <source>
        <dbReference type="ARBA" id="ARBA00023136"/>
    </source>
</evidence>
<feature type="transmembrane region" description="Helical" evidence="7">
    <location>
        <begin position="214"/>
        <end position="235"/>
    </location>
</feature>
<feature type="transmembrane region" description="Helical" evidence="7">
    <location>
        <begin position="247"/>
        <end position="266"/>
    </location>
</feature>
<dbReference type="PANTHER" id="PTHR32322">
    <property type="entry name" value="INNER MEMBRANE TRANSPORTER"/>
    <property type="match status" value="1"/>
</dbReference>
<sequence length="317" mass="31657">MGSACVLMASVLWATTGTAATFAPDVGPLAIGAAAMGLGGLLQALIAAPQIARHPSGLRAQPRAVLLGALAVGAYPLAFYSSMHLAGVATGTVVSIGSAPLASAVIERIVDKRRLTPRWMTGAALGLSGTVLLCAAEAAGGHAGPGARSAGATMLGVGLGLVAGLTYALYSWAAHRLISRGVTSGAAMGTIFGLGGVLLVPVLLVTGAPLLESWSHAAVGAYMALVPMFLGYVLFGWGLARVPASRATTLSLLEPAVAAVLAVLVVGERLPALGWTGIALVVGCLTVLTTPARRPGARTRQKGTPVRLGPAPGRVET</sequence>
<keyword evidence="8" id="KW-0732">Signal</keyword>
<evidence type="ECO:0000313" key="11">
    <source>
        <dbReference type="Proteomes" id="UP001224661"/>
    </source>
</evidence>
<feature type="signal peptide" evidence="8">
    <location>
        <begin position="1"/>
        <end position="19"/>
    </location>
</feature>
<dbReference type="InterPro" id="IPR050638">
    <property type="entry name" value="AA-Vitamin_Transporters"/>
</dbReference>
<dbReference type="InterPro" id="IPR037185">
    <property type="entry name" value="EmrE-like"/>
</dbReference>
<proteinExistence type="inferred from homology"/>
<feature type="transmembrane region" description="Helical" evidence="7">
    <location>
        <begin position="88"/>
        <end position="107"/>
    </location>
</feature>
<feature type="transmembrane region" description="Helical" evidence="7">
    <location>
        <begin position="152"/>
        <end position="173"/>
    </location>
</feature>
<comment type="caution">
    <text evidence="10">The sequence shown here is derived from an EMBL/GenBank/DDBJ whole genome shotgun (WGS) entry which is preliminary data.</text>
</comment>
<keyword evidence="3 7" id="KW-0812">Transmembrane</keyword>
<accession>A0ABT6RS46</accession>